<keyword evidence="5" id="KW-0007">Acetylation</keyword>
<dbReference type="PROSITE" id="PS00018">
    <property type="entry name" value="EF_HAND_1"/>
    <property type="match status" value="1"/>
</dbReference>
<evidence type="ECO:0000256" key="2">
    <source>
        <dbReference type="ARBA" id="ARBA00022723"/>
    </source>
</evidence>
<sequence length="119" mass="13636">MMRKLLNTMSASDIEAMMEKADTDYSHSIGYDEFVVWLHSEHHDRVTKILGTEADLVKATFRLWDRNGDGLVKNKDLVRILEKTCSTMTPKQLKALVDTIDASDDGEVDYDEFVDFVFT</sequence>
<feature type="domain" description="EF-hand" evidence="6">
    <location>
        <begin position="52"/>
        <end position="87"/>
    </location>
</feature>
<gene>
    <name evidence="7" type="ORF">SNAT2548_LOCUS20497</name>
</gene>
<keyword evidence="8" id="KW-1185">Reference proteome</keyword>
<dbReference type="SUPFAM" id="SSF47473">
    <property type="entry name" value="EF-hand"/>
    <property type="match status" value="1"/>
</dbReference>
<organism evidence="7 8">
    <name type="scientific">Symbiodinium natans</name>
    <dbReference type="NCBI Taxonomy" id="878477"/>
    <lineage>
        <taxon>Eukaryota</taxon>
        <taxon>Sar</taxon>
        <taxon>Alveolata</taxon>
        <taxon>Dinophyceae</taxon>
        <taxon>Suessiales</taxon>
        <taxon>Symbiodiniaceae</taxon>
        <taxon>Symbiodinium</taxon>
    </lineage>
</organism>
<dbReference type="EMBL" id="CAJNDS010002212">
    <property type="protein sequence ID" value="CAE7375230.1"/>
    <property type="molecule type" value="Genomic_DNA"/>
</dbReference>
<keyword evidence="2" id="KW-0479">Metal-binding</keyword>
<dbReference type="InterPro" id="IPR011992">
    <property type="entry name" value="EF-hand-dom_pair"/>
</dbReference>
<dbReference type="Gene3D" id="1.10.238.10">
    <property type="entry name" value="EF-hand"/>
    <property type="match status" value="1"/>
</dbReference>
<reference evidence="7" key="1">
    <citation type="submission" date="2021-02" db="EMBL/GenBank/DDBJ databases">
        <authorList>
            <person name="Dougan E. K."/>
            <person name="Rhodes N."/>
            <person name="Thang M."/>
            <person name="Chan C."/>
        </authorList>
    </citation>
    <scope>NUCLEOTIDE SEQUENCE</scope>
</reference>
<dbReference type="InterPro" id="IPR002048">
    <property type="entry name" value="EF_hand_dom"/>
</dbReference>
<dbReference type="InterPro" id="IPR050230">
    <property type="entry name" value="CALM/Myosin/TropC-like"/>
</dbReference>
<protein>
    <recommendedName>
        <fullName evidence="1">Calmodulin</fullName>
    </recommendedName>
</protein>
<keyword evidence="3" id="KW-0677">Repeat</keyword>
<evidence type="ECO:0000313" key="7">
    <source>
        <dbReference type="EMBL" id="CAE7375230.1"/>
    </source>
</evidence>
<dbReference type="OrthoDB" id="26525at2759"/>
<dbReference type="PANTHER" id="PTHR23048">
    <property type="entry name" value="MYOSIN LIGHT CHAIN 1, 3"/>
    <property type="match status" value="1"/>
</dbReference>
<proteinExistence type="predicted"/>
<name>A0A812Q546_9DINO</name>
<dbReference type="AlphaFoldDB" id="A0A812Q546"/>
<comment type="caution">
    <text evidence="7">The sequence shown here is derived from an EMBL/GenBank/DDBJ whole genome shotgun (WGS) entry which is preliminary data.</text>
</comment>
<dbReference type="GO" id="GO:0005509">
    <property type="term" value="F:calcium ion binding"/>
    <property type="evidence" value="ECO:0007669"/>
    <property type="project" value="InterPro"/>
</dbReference>
<dbReference type="CDD" id="cd00051">
    <property type="entry name" value="EFh"/>
    <property type="match status" value="1"/>
</dbReference>
<dbReference type="PANTHER" id="PTHR23048:SF0">
    <property type="entry name" value="CALMODULIN LIKE 3"/>
    <property type="match status" value="1"/>
</dbReference>
<dbReference type="GO" id="GO:0016460">
    <property type="term" value="C:myosin II complex"/>
    <property type="evidence" value="ECO:0007669"/>
    <property type="project" value="TreeGrafter"/>
</dbReference>
<dbReference type="SMART" id="SM00054">
    <property type="entry name" value="EFh"/>
    <property type="match status" value="3"/>
</dbReference>
<evidence type="ECO:0000259" key="6">
    <source>
        <dbReference type="PROSITE" id="PS50222"/>
    </source>
</evidence>
<feature type="domain" description="EF-hand" evidence="6">
    <location>
        <begin position="9"/>
        <end position="44"/>
    </location>
</feature>
<accession>A0A812Q546</accession>
<keyword evidence="4" id="KW-0106">Calcium</keyword>
<evidence type="ECO:0000313" key="8">
    <source>
        <dbReference type="Proteomes" id="UP000604046"/>
    </source>
</evidence>
<dbReference type="PROSITE" id="PS50222">
    <property type="entry name" value="EF_HAND_2"/>
    <property type="match status" value="2"/>
</dbReference>
<dbReference type="Pfam" id="PF13499">
    <property type="entry name" value="EF-hand_7"/>
    <property type="match status" value="1"/>
</dbReference>
<dbReference type="InterPro" id="IPR018247">
    <property type="entry name" value="EF_Hand_1_Ca_BS"/>
</dbReference>
<evidence type="ECO:0000256" key="4">
    <source>
        <dbReference type="ARBA" id="ARBA00022837"/>
    </source>
</evidence>
<evidence type="ECO:0000256" key="3">
    <source>
        <dbReference type="ARBA" id="ARBA00022737"/>
    </source>
</evidence>
<dbReference type="Proteomes" id="UP000604046">
    <property type="component" value="Unassembled WGS sequence"/>
</dbReference>
<evidence type="ECO:0000256" key="5">
    <source>
        <dbReference type="ARBA" id="ARBA00022990"/>
    </source>
</evidence>
<evidence type="ECO:0000256" key="1">
    <source>
        <dbReference type="ARBA" id="ARBA00020786"/>
    </source>
</evidence>